<dbReference type="AlphaFoldDB" id="A0A6A6Y667"/>
<gene>
    <name evidence="2 4" type="ORF">BDZ99DRAFT_467825</name>
</gene>
<accession>A0A6A6Y667</accession>
<proteinExistence type="predicted"/>
<evidence type="ECO:0000259" key="1">
    <source>
        <dbReference type="PROSITE" id="PS01159"/>
    </source>
</evidence>
<reference evidence="2 4" key="1">
    <citation type="journal article" date="2020" name="Stud. Mycol.">
        <title>101 Dothideomycetes genomes: a test case for predicting lifestyles and emergence of pathogens.</title>
        <authorList>
            <person name="Haridas S."/>
            <person name="Albert R."/>
            <person name="Binder M."/>
            <person name="Bloem J."/>
            <person name="Labutti K."/>
            <person name="Salamov A."/>
            <person name="Andreopoulos B."/>
            <person name="Baker S."/>
            <person name="Barry K."/>
            <person name="Bills G."/>
            <person name="Bluhm B."/>
            <person name="Cannon C."/>
            <person name="Castanera R."/>
            <person name="Culley D."/>
            <person name="Daum C."/>
            <person name="Ezra D."/>
            <person name="Gonzalez J."/>
            <person name="Henrissat B."/>
            <person name="Kuo A."/>
            <person name="Liang C."/>
            <person name="Lipzen A."/>
            <person name="Lutzoni F."/>
            <person name="Magnuson J."/>
            <person name="Mondo S."/>
            <person name="Nolan M."/>
            <person name="Ohm R."/>
            <person name="Pangilinan J."/>
            <person name="Park H.-J."/>
            <person name="Ramirez L."/>
            <person name="Alfaro M."/>
            <person name="Sun H."/>
            <person name="Tritt A."/>
            <person name="Yoshinaga Y."/>
            <person name="Zwiers L.-H."/>
            <person name="Turgeon B."/>
            <person name="Goodwin S."/>
            <person name="Spatafora J."/>
            <person name="Crous P."/>
            <person name="Grigoriev I."/>
        </authorList>
    </citation>
    <scope>NUCLEOTIDE SEQUENCE</scope>
    <source>
        <strain evidence="2 4">CBS 304.34</strain>
    </source>
</reference>
<dbReference type="GeneID" id="54462000"/>
<dbReference type="RefSeq" id="XP_033570659.1">
    <property type="nucleotide sequence ID" value="XM_033721107.1"/>
</dbReference>
<dbReference type="Proteomes" id="UP000504636">
    <property type="component" value="Unplaced"/>
</dbReference>
<evidence type="ECO:0000313" key="3">
    <source>
        <dbReference type="Proteomes" id="UP000504636"/>
    </source>
</evidence>
<reference evidence="4" key="3">
    <citation type="submission" date="2025-04" db="UniProtKB">
        <authorList>
            <consortium name="RefSeq"/>
        </authorList>
    </citation>
    <scope>IDENTIFICATION</scope>
    <source>
        <strain evidence="4">CBS 304.34</strain>
    </source>
</reference>
<dbReference type="EMBL" id="MU003716">
    <property type="protein sequence ID" value="KAF2803695.1"/>
    <property type="molecule type" value="Genomic_DNA"/>
</dbReference>
<evidence type="ECO:0000313" key="2">
    <source>
        <dbReference type="EMBL" id="KAF2803695.1"/>
    </source>
</evidence>
<name>A0A6A6Y667_9PEZI</name>
<sequence length="60" mass="6329">MAAPFPPPSTSAYALGTFVGGGWRQWANAAGEDYYERVDTGSTQFAIPAGWEDVAAVCIC</sequence>
<reference evidence="4" key="2">
    <citation type="submission" date="2020-04" db="EMBL/GenBank/DDBJ databases">
        <authorList>
            <consortium name="NCBI Genome Project"/>
        </authorList>
    </citation>
    <scope>NUCLEOTIDE SEQUENCE</scope>
    <source>
        <strain evidence="4">CBS 304.34</strain>
    </source>
</reference>
<feature type="domain" description="WW" evidence="1">
    <location>
        <begin position="23"/>
        <end position="48"/>
    </location>
</feature>
<organism evidence="2">
    <name type="scientific">Mytilinidion resinicola</name>
    <dbReference type="NCBI Taxonomy" id="574789"/>
    <lineage>
        <taxon>Eukaryota</taxon>
        <taxon>Fungi</taxon>
        <taxon>Dikarya</taxon>
        <taxon>Ascomycota</taxon>
        <taxon>Pezizomycotina</taxon>
        <taxon>Dothideomycetes</taxon>
        <taxon>Pleosporomycetidae</taxon>
        <taxon>Mytilinidiales</taxon>
        <taxon>Mytilinidiaceae</taxon>
        <taxon>Mytilinidion</taxon>
    </lineage>
</organism>
<dbReference type="InterPro" id="IPR001202">
    <property type="entry name" value="WW_dom"/>
</dbReference>
<protein>
    <recommendedName>
        <fullName evidence="1">WW domain-containing protein</fullName>
    </recommendedName>
</protein>
<evidence type="ECO:0000313" key="4">
    <source>
        <dbReference type="RefSeq" id="XP_033570659.1"/>
    </source>
</evidence>
<dbReference type="PROSITE" id="PS01159">
    <property type="entry name" value="WW_DOMAIN_1"/>
    <property type="match status" value="1"/>
</dbReference>
<dbReference type="OrthoDB" id="5092031at2759"/>
<keyword evidence="3" id="KW-1185">Reference proteome</keyword>